<dbReference type="EMBL" id="JAACNH010000004">
    <property type="protein sequence ID" value="KAG8445531.1"/>
    <property type="molecule type" value="Genomic_DNA"/>
</dbReference>
<feature type="binding site" evidence="14">
    <location>
        <position position="604"/>
    </location>
    <ligand>
        <name>Fe(3+)</name>
        <dbReference type="ChEBI" id="CHEBI:29034"/>
        <label>1</label>
    </ligand>
</feature>
<keyword evidence="7" id="KW-0677">Repeat</keyword>
<feature type="disulfide bond" evidence="15">
    <location>
        <begin position="29"/>
        <end position="64"/>
    </location>
</feature>
<keyword evidence="8 12" id="KW-0408">Iron</keyword>
<evidence type="ECO:0000256" key="11">
    <source>
        <dbReference type="ARBA" id="ARBA00025170"/>
    </source>
</evidence>
<evidence type="ECO:0000256" key="9">
    <source>
        <dbReference type="ARBA" id="ARBA00023065"/>
    </source>
</evidence>
<dbReference type="FunFam" id="3.40.190.10:FF:000095">
    <property type="entry name" value="Lactotransferrin"/>
    <property type="match status" value="2"/>
</dbReference>
<feature type="disulfide bond" evidence="15">
    <location>
        <begin position="365"/>
        <end position="378"/>
    </location>
</feature>
<dbReference type="AlphaFoldDB" id="A0A8T2JSM3"/>
<dbReference type="PROSITE" id="PS00205">
    <property type="entry name" value="TRANSFERRIN_LIKE_1"/>
    <property type="match status" value="2"/>
</dbReference>
<sequence length="699" mass="77025">MTFPLRVALCLGMLALCLAIPKEREVRWCAKSKSEMNKCKDLKQTCTNKDITFSCVEKSNTDECLTAIKDNKADAITLDGGDVFKGSLHPYDLKPVMAEHYGAETETCYYAVAVVKKSSTFMFNDLKNKKSCHTGIRKTAGWNIIIGALLEKKLLEWAGPDQESIEKAVSRFFTASCVPGATEPNLCQLCIGTEKNKCSRSNSEPYYNYEGAFRCLKDGKGDVAFVKHSTVPKALYADYELLCPDNTRKPINKYKECNLAIVPAHGVVARSHDDKAKDIIEFLETAQKTKECKLFSSDHGKDLLFKDSADHLVTLPPAMDTFLFLGPKYYNAIKYLKDGPALEKSAPSKTKVRWCTQNKGEKTKCDDWTALSGGAIVCLEPFSAEGCITQILKGEADAVALDGGYMYTAGQMGLVPVMGEYYDKDDLTPCEKRSTKTKGTYYAVAIVKKGSKITWNNLKAQKSCHTAVGRTAGWNIPMGLIANKTNSCEFDTFFQEGCAPGAKPNSNLCKLCIGDPSKTLNKAKCSDSGSEGYYGYSGAFRCLVEKGDVCFAKHSTVFENTDGKNPADWAKNLKSTNFELLCPDGSRASVSDYKTCNLAEVPAHAVVTRPQIRKEVVNVLSNQQSLYGRKGMEKDMFQMFVSNGGKDLLFKDSTQCLLEIPEGTTMEAFLGDQYNTAVTHLNKCSKSALLTAWEFHTCS</sequence>
<feature type="binding site" evidence="13">
    <location>
        <position position="140"/>
    </location>
    <ligand>
        <name>hydrogencarbonate</name>
        <dbReference type="ChEBI" id="CHEBI:17544"/>
        <label>1</label>
    </ligand>
</feature>
<feature type="chain" id="PRO_5035867775" description="Transferrin-like domain-containing protein" evidence="16">
    <location>
        <begin position="20"/>
        <end position="699"/>
    </location>
</feature>
<feature type="binding site" evidence="14">
    <location>
        <position position="536"/>
    </location>
    <ligand>
        <name>Fe(3+)</name>
        <dbReference type="ChEBI" id="CHEBI:29034"/>
        <label>2</label>
    </ligand>
</feature>
<feature type="disulfide bond" evidence="15">
    <location>
        <begin position="243"/>
        <end position="257"/>
    </location>
</feature>
<accession>A0A8T2JSM3</accession>
<comment type="similarity">
    <text evidence="12">Belongs to the transferrin family.</text>
</comment>
<comment type="function">
    <text evidence="11">Transferrins are iron binding transport proteins which can bind two Fe(3+) ions in association with the binding of an anion, usually bicarbonate. It is responsible for the transport of iron from sites of absorption and heme degradation to those of storage and utilization. Serum transferrin may also have a further role in stimulating cell proliferation.</text>
</comment>
<feature type="binding site" evidence="14">
    <location>
        <position position="109"/>
    </location>
    <ligand>
        <name>Fe(3+)</name>
        <dbReference type="ChEBI" id="CHEBI:29034"/>
        <label>1</label>
    </ligand>
</feature>
<evidence type="ECO:0000256" key="15">
    <source>
        <dbReference type="PIRSR" id="PIRSR002549-4"/>
    </source>
</evidence>
<dbReference type="SUPFAM" id="SSF53850">
    <property type="entry name" value="Periplasmic binding protein-like II"/>
    <property type="match status" value="2"/>
</dbReference>
<dbReference type="PROSITE" id="PS51408">
    <property type="entry name" value="TRANSFERRIN_LIKE_4"/>
    <property type="match status" value="2"/>
</dbReference>
<dbReference type="PROSITE" id="PS00206">
    <property type="entry name" value="TRANSFERRIN_LIKE_2"/>
    <property type="match status" value="1"/>
</dbReference>
<reference evidence="18" key="1">
    <citation type="thesis" date="2020" institute="ProQuest LLC" country="789 East Eisenhower Parkway, Ann Arbor, MI, USA">
        <title>Comparative Genomics and Chromosome Evolution.</title>
        <authorList>
            <person name="Mudd A.B."/>
        </authorList>
    </citation>
    <scope>NUCLEOTIDE SEQUENCE</scope>
    <source>
        <strain evidence="18">Female2</strain>
        <tissue evidence="18">Blood</tissue>
    </source>
</reference>
<feature type="binding site" evidence="13">
    <location>
        <position position="470"/>
    </location>
    <ligand>
        <name>hydrogencarbonate</name>
        <dbReference type="ChEBI" id="CHEBI:17544"/>
        <label>1</label>
    </ligand>
</feature>
<evidence type="ECO:0000256" key="2">
    <source>
        <dbReference type="ARBA" id="ARBA00011245"/>
    </source>
</evidence>
<keyword evidence="4 12" id="KW-0410">Iron transport</keyword>
<keyword evidence="5" id="KW-0964">Secreted</keyword>
<keyword evidence="10 15" id="KW-1015">Disulfide bond</keyword>
<feature type="disulfide bond" evidence="15">
    <location>
        <begin position="582"/>
        <end position="596"/>
    </location>
</feature>
<feature type="disulfide bond" evidence="15">
    <location>
        <begin position="509"/>
        <end position="525"/>
    </location>
</feature>
<feature type="disulfide bond" evidence="15">
    <location>
        <begin position="464"/>
        <end position="542"/>
    </location>
</feature>
<feature type="binding site" evidence="14">
    <location>
        <position position="209"/>
    </location>
    <ligand>
        <name>Fe(3+)</name>
        <dbReference type="ChEBI" id="CHEBI:29034"/>
        <label>1</label>
    </ligand>
</feature>
<gene>
    <name evidence="18" type="ORF">GDO86_010340</name>
</gene>
<dbReference type="PRINTS" id="PR00422">
    <property type="entry name" value="TRANSFERRIN"/>
</dbReference>
<dbReference type="Proteomes" id="UP000812440">
    <property type="component" value="Chromosome 5"/>
</dbReference>
<feature type="binding site" evidence="14">
    <location>
        <position position="402"/>
    </location>
    <ligand>
        <name>Fe(3+)</name>
        <dbReference type="ChEBI" id="CHEBI:29034"/>
        <label>1</label>
    </ligand>
</feature>
<keyword evidence="9 12" id="KW-0406">Ion transport</keyword>
<dbReference type="SMART" id="SM00094">
    <property type="entry name" value="TR_FER"/>
    <property type="match status" value="2"/>
</dbReference>
<feature type="binding site" evidence="13">
    <location>
        <position position="141"/>
    </location>
    <ligand>
        <name>hydrogencarbonate</name>
        <dbReference type="ChEBI" id="CHEBI:17544"/>
        <label>1</label>
    </ligand>
</feature>
<dbReference type="PIRSF" id="PIRSF002549">
    <property type="entry name" value="Transferrin"/>
    <property type="match status" value="1"/>
</dbReference>
<dbReference type="GO" id="GO:0019731">
    <property type="term" value="P:antibacterial humoral response"/>
    <property type="evidence" value="ECO:0007669"/>
    <property type="project" value="TreeGrafter"/>
</dbReference>
<evidence type="ECO:0000259" key="17">
    <source>
        <dbReference type="PROSITE" id="PS51408"/>
    </source>
</evidence>
<feature type="signal peptide" evidence="16">
    <location>
        <begin position="1"/>
        <end position="19"/>
    </location>
</feature>
<dbReference type="GO" id="GO:0005886">
    <property type="term" value="C:plasma membrane"/>
    <property type="evidence" value="ECO:0007669"/>
    <property type="project" value="TreeGrafter"/>
</dbReference>
<evidence type="ECO:0000256" key="4">
    <source>
        <dbReference type="ARBA" id="ARBA00022496"/>
    </source>
</evidence>
<dbReference type="PANTHER" id="PTHR11485">
    <property type="entry name" value="TRANSFERRIN"/>
    <property type="match status" value="1"/>
</dbReference>
<evidence type="ECO:0000256" key="13">
    <source>
        <dbReference type="PIRSR" id="PIRSR002549-2"/>
    </source>
</evidence>
<feature type="binding site" evidence="14">
    <location>
        <position position="265"/>
    </location>
    <ligand>
        <name>Fe(3+)</name>
        <dbReference type="ChEBI" id="CHEBI:29034"/>
        <label>1</label>
    </ligand>
</feature>
<dbReference type="GO" id="GO:0046872">
    <property type="term" value="F:metal ion binding"/>
    <property type="evidence" value="ECO:0007669"/>
    <property type="project" value="UniProtKB-KW"/>
</dbReference>
<feature type="disulfide bond" evidence="15">
    <location>
        <begin position="39"/>
        <end position="55"/>
    </location>
</feature>
<evidence type="ECO:0000256" key="1">
    <source>
        <dbReference type="ARBA" id="ARBA00004613"/>
    </source>
</evidence>
<feature type="disulfide bond" evidence="15">
    <location>
        <begin position="177"/>
        <end position="190"/>
    </location>
</feature>
<keyword evidence="19" id="KW-1185">Reference proteome</keyword>
<dbReference type="InterPro" id="IPR001156">
    <property type="entry name" value="Transferrin-like_dom"/>
</dbReference>
<comment type="subunit">
    <text evidence="2">Monomer.</text>
</comment>
<feature type="binding site" evidence="13">
    <location>
        <position position="466"/>
    </location>
    <ligand>
        <name>hydrogencarbonate</name>
        <dbReference type="ChEBI" id="CHEBI:17544"/>
        <label>1</label>
    </ligand>
</feature>
<evidence type="ECO:0000256" key="7">
    <source>
        <dbReference type="ARBA" id="ARBA00022737"/>
    </source>
</evidence>
<feature type="binding site" evidence="14">
    <location>
        <position position="441"/>
    </location>
    <ligand>
        <name>Fe(3+)</name>
        <dbReference type="ChEBI" id="CHEBI:29034"/>
        <label>1</label>
    </ligand>
</feature>
<dbReference type="PANTHER" id="PTHR11485:SF31">
    <property type="entry name" value="SEROTRANSFERRIN"/>
    <property type="match status" value="1"/>
</dbReference>
<dbReference type="GO" id="GO:0005615">
    <property type="term" value="C:extracellular space"/>
    <property type="evidence" value="ECO:0007669"/>
    <property type="project" value="InterPro"/>
</dbReference>
<dbReference type="InterPro" id="IPR016357">
    <property type="entry name" value="Transferrin"/>
</dbReference>
<dbReference type="Pfam" id="PF00405">
    <property type="entry name" value="Transferrin"/>
    <property type="match status" value="2"/>
</dbReference>
<dbReference type="GO" id="GO:0005769">
    <property type="term" value="C:early endosome"/>
    <property type="evidence" value="ECO:0007669"/>
    <property type="project" value="TreeGrafter"/>
</dbReference>
<dbReference type="GO" id="GO:0055037">
    <property type="term" value="C:recycling endosome"/>
    <property type="evidence" value="ECO:0007669"/>
    <property type="project" value="TreeGrafter"/>
</dbReference>
<comment type="caution">
    <text evidence="18">The sequence shown here is derived from an EMBL/GenBank/DDBJ whole genome shotgun (WGS) entry which is preliminary data.</text>
</comment>
<evidence type="ECO:0000256" key="14">
    <source>
        <dbReference type="PIRSR" id="PIRSR002549-3"/>
    </source>
</evidence>
<feature type="disulfide bond" evidence="15">
    <location>
        <begin position="132"/>
        <end position="215"/>
    </location>
</feature>
<feature type="binding site" evidence="14">
    <location>
        <position position="79"/>
    </location>
    <ligand>
        <name>Fe(3+)</name>
        <dbReference type="ChEBI" id="CHEBI:29034"/>
        <label>1</label>
    </ligand>
</feature>
<keyword evidence="6 12" id="KW-0479">Metal-binding</keyword>
<feature type="domain" description="Transferrin-like" evidence="17">
    <location>
        <begin position="352"/>
        <end position="683"/>
    </location>
</feature>
<keyword evidence="3 12" id="KW-0813">Transport</keyword>
<dbReference type="InterPro" id="IPR018195">
    <property type="entry name" value="Transferrin_Fe_BS"/>
</dbReference>
<evidence type="ECO:0000313" key="19">
    <source>
        <dbReference type="Proteomes" id="UP000812440"/>
    </source>
</evidence>
<name>A0A8T2JSM3_9PIPI</name>
<dbReference type="Gene3D" id="3.40.190.10">
    <property type="entry name" value="Periplasmic binding protein-like II"/>
    <property type="match status" value="4"/>
</dbReference>
<evidence type="ECO:0000256" key="8">
    <source>
        <dbReference type="ARBA" id="ARBA00023004"/>
    </source>
</evidence>
<protein>
    <recommendedName>
        <fullName evidence="17">Transferrin-like domain-containing protein</fullName>
    </recommendedName>
</protein>
<evidence type="ECO:0000256" key="10">
    <source>
        <dbReference type="ARBA" id="ARBA00023157"/>
    </source>
</evidence>
<keyword evidence="16" id="KW-0732">Signal</keyword>
<evidence type="ECO:0000256" key="5">
    <source>
        <dbReference type="ARBA" id="ARBA00022525"/>
    </source>
</evidence>
<feature type="binding site" evidence="13">
    <location>
        <position position="472"/>
    </location>
    <ligand>
        <name>hydrogencarbonate</name>
        <dbReference type="ChEBI" id="CHEBI:17544"/>
        <label>1</label>
    </ligand>
</feature>
<proteinExistence type="inferred from homology"/>
<dbReference type="OrthoDB" id="9981115at2759"/>
<evidence type="ECO:0000256" key="6">
    <source>
        <dbReference type="ARBA" id="ARBA00022723"/>
    </source>
</evidence>
<organism evidence="18 19">
    <name type="scientific">Hymenochirus boettgeri</name>
    <name type="common">Congo dwarf clawed frog</name>
    <dbReference type="NCBI Taxonomy" id="247094"/>
    <lineage>
        <taxon>Eukaryota</taxon>
        <taxon>Metazoa</taxon>
        <taxon>Chordata</taxon>
        <taxon>Craniata</taxon>
        <taxon>Vertebrata</taxon>
        <taxon>Euteleostomi</taxon>
        <taxon>Amphibia</taxon>
        <taxon>Batrachia</taxon>
        <taxon>Anura</taxon>
        <taxon>Pipoidea</taxon>
        <taxon>Pipidae</taxon>
        <taxon>Pipinae</taxon>
        <taxon>Hymenochirus</taxon>
    </lineage>
</organism>
<evidence type="ECO:0000313" key="18">
    <source>
        <dbReference type="EMBL" id="KAG8445531.1"/>
    </source>
</evidence>
<feature type="binding site" evidence="13">
    <location>
        <position position="138"/>
    </location>
    <ligand>
        <name>hydrogencarbonate</name>
        <dbReference type="ChEBI" id="CHEBI:17544"/>
        <label>1</label>
    </ligand>
</feature>
<feature type="binding site" evidence="13">
    <location>
        <position position="473"/>
    </location>
    <ligand>
        <name>hydrogencarbonate</name>
        <dbReference type="ChEBI" id="CHEBI:17544"/>
        <label>1</label>
    </ligand>
</feature>
<feature type="domain" description="Transferrin-like" evidence="17">
    <location>
        <begin position="26"/>
        <end position="338"/>
    </location>
</feature>
<dbReference type="PROSITE" id="PS00207">
    <property type="entry name" value="TRANSFERRIN_LIKE_3"/>
    <property type="match status" value="2"/>
</dbReference>
<comment type="subcellular location">
    <subcellularLocation>
        <location evidence="1">Secreted</location>
    </subcellularLocation>
</comment>
<feature type="disulfide bond" evidence="15">
    <location>
        <begin position="488"/>
        <end position="684"/>
    </location>
</feature>
<evidence type="ECO:0000256" key="3">
    <source>
        <dbReference type="ARBA" id="ARBA00022448"/>
    </source>
</evidence>
<evidence type="ECO:0000256" key="16">
    <source>
        <dbReference type="SAM" id="SignalP"/>
    </source>
</evidence>
<dbReference type="GO" id="GO:0006826">
    <property type="term" value="P:iron ion transport"/>
    <property type="evidence" value="ECO:0007669"/>
    <property type="project" value="UniProtKB-KW"/>
</dbReference>
<feature type="disulfide bond" evidence="15">
    <location>
        <begin position="187"/>
        <end position="198"/>
    </location>
</feature>
<feature type="disulfide bond" evidence="15">
    <location>
        <begin position="355"/>
        <end position="387"/>
    </location>
</feature>
<evidence type="ECO:0000256" key="12">
    <source>
        <dbReference type="PIRNR" id="PIRNR002549"/>
    </source>
</evidence>
<feature type="binding site" evidence="13">
    <location>
        <position position="134"/>
    </location>
    <ligand>
        <name>hydrogencarbonate</name>
        <dbReference type="ChEBI" id="CHEBI:17544"/>
        <label>1</label>
    </ligand>
</feature>
<feature type="disulfide bond" evidence="15">
    <location>
        <begin position="498"/>
        <end position="512"/>
    </location>
</feature>